<dbReference type="GO" id="GO:0005506">
    <property type="term" value="F:iron ion binding"/>
    <property type="evidence" value="ECO:0007669"/>
    <property type="project" value="InterPro"/>
</dbReference>
<dbReference type="EMBL" id="KQ991566">
    <property type="protein sequence ID" value="KZV51847.1"/>
    <property type="molecule type" value="Genomic_DNA"/>
</dbReference>
<dbReference type="Proteomes" id="UP000250235">
    <property type="component" value="Unassembled WGS sequence"/>
</dbReference>
<evidence type="ECO:0000256" key="2">
    <source>
        <dbReference type="ARBA" id="ARBA00010617"/>
    </source>
</evidence>
<evidence type="ECO:0000256" key="5">
    <source>
        <dbReference type="ARBA" id="ARBA00022723"/>
    </source>
</evidence>
<dbReference type="PROSITE" id="PS00086">
    <property type="entry name" value="CYTOCHROME_P450"/>
    <property type="match status" value="1"/>
</dbReference>
<evidence type="ECO:0000256" key="3">
    <source>
        <dbReference type="ARBA" id="ARBA00022617"/>
    </source>
</evidence>
<comment type="cofactor">
    <cofactor evidence="11">
        <name>heme</name>
        <dbReference type="ChEBI" id="CHEBI:30413"/>
    </cofactor>
</comment>
<keyword evidence="5 11" id="KW-0479">Metal-binding</keyword>
<evidence type="ECO:0000256" key="8">
    <source>
        <dbReference type="ARBA" id="ARBA00023004"/>
    </source>
</evidence>
<dbReference type="Pfam" id="PF00067">
    <property type="entry name" value="p450"/>
    <property type="match status" value="1"/>
</dbReference>
<evidence type="ECO:0000313" key="14">
    <source>
        <dbReference type="EMBL" id="KZV51847.1"/>
    </source>
</evidence>
<dbReference type="OrthoDB" id="1470350at2759"/>
<dbReference type="SUPFAM" id="SSF48264">
    <property type="entry name" value="Cytochrome P450"/>
    <property type="match status" value="1"/>
</dbReference>
<dbReference type="InterPro" id="IPR002401">
    <property type="entry name" value="Cyt_P450_E_grp-I"/>
</dbReference>
<comment type="subcellular location">
    <subcellularLocation>
        <location evidence="1">Membrane</location>
        <topology evidence="1">Single-pass membrane protein</topology>
    </subcellularLocation>
</comment>
<keyword evidence="7 12" id="KW-0560">Oxidoreductase</keyword>
<keyword evidence="15" id="KW-1185">Reference proteome</keyword>
<evidence type="ECO:0008006" key="16">
    <source>
        <dbReference type="Google" id="ProtNLM"/>
    </source>
</evidence>
<keyword evidence="6 13" id="KW-1133">Transmembrane helix</keyword>
<evidence type="ECO:0000256" key="6">
    <source>
        <dbReference type="ARBA" id="ARBA00022989"/>
    </source>
</evidence>
<dbReference type="PANTHER" id="PTHR24282:SF148">
    <property type="entry name" value="CYTOCHROME P450 72A15-LIKE"/>
    <property type="match status" value="1"/>
</dbReference>
<dbReference type="GO" id="GO:0004497">
    <property type="term" value="F:monooxygenase activity"/>
    <property type="evidence" value="ECO:0007669"/>
    <property type="project" value="UniProtKB-KW"/>
</dbReference>
<dbReference type="GO" id="GO:0009753">
    <property type="term" value="P:response to jasmonic acid"/>
    <property type="evidence" value="ECO:0007669"/>
    <property type="project" value="UniProtKB-ARBA"/>
</dbReference>
<protein>
    <recommendedName>
        <fullName evidence="16">Cytochrome P450 CYP72A219-like</fullName>
    </recommendedName>
</protein>
<dbReference type="GO" id="GO:0016020">
    <property type="term" value="C:membrane"/>
    <property type="evidence" value="ECO:0007669"/>
    <property type="project" value="UniProtKB-SubCell"/>
</dbReference>
<feature type="transmembrane region" description="Helical" evidence="13">
    <location>
        <begin position="12"/>
        <end position="34"/>
    </location>
</feature>
<dbReference type="GO" id="GO:0009820">
    <property type="term" value="P:alkaloid metabolic process"/>
    <property type="evidence" value="ECO:0007669"/>
    <property type="project" value="UniProtKB-ARBA"/>
</dbReference>
<dbReference type="GO" id="GO:0016705">
    <property type="term" value="F:oxidoreductase activity, acting on paired donors, with incorporation or reduction of molecular oxygen"/>
    <property type="evidence" value="ECO:0007669"/>
    <property type="project" value="InterPro"/>
</dbReference>
<organism evidence="14 15">
    <name type="scientific">Dorcoceras hygrometricum</name>
    <dbReference type="NCBI Taxonomy" id="472368"/>
    <lineage>
        <taxon>Eukaryota</taxon>
        <taxon>Viridiplantae</taxon>
        <taxon>Streptophyta</taxon>
        <taxon>Embryophyta</taxon>
        <taxon>Tracheophyta</taxon>
        <taxon>Spermatophyta</taxon>
        <taxon>Magnoliopsida</taxon>
        <taxon>eudicotyledons</taxon>
        <taxon>Gunneridae</taxon>
        <taxon>Pentapetalae</taxon>
        <taxon>asterids</taxon>
        <taxon>lamiids</taxon>
        <taxon>Lamiales</taxon>
        <taxon>Gesneriaceae</taxon>
        <taxon>Didymocarpoideae</taxon>
        <taxon>Trichosporeae</taxon>
        <taxon>Loxocarpinae</taxon>
        <taxon>Dorcoceras</taxon>
    </lineage>
</organism>
<evidence type="ECO:0000256" key="11">
    <source>
        <dbReference type="PIRSR" id="PIRSR602401-1"/>
    </source>
</evidence>
<keyword evidence="3 11" id="KW-0349">Heme</keyword>
<dbReference type="Gene3D" id="1.10.630.10">
    <property type="entry name" value="Cytochrome P450"/>
    <property type="match status" value="1"/>
</dbReference>
<accession>A0A2Z7D0T8</accession>
<dbReference type="PRINTS" id="PR00463">
    <property type="entry name" value="EP450I"/>
</dbReference>
<evidence type="ECO:0000256" key="10">
    <source>
        <dbReference type="ARBA" id="ARBA00023136"/>
    </source>
</evidence>
<dbReference type="PANTHER" id="PTHR24282">
    <property type="entry name" value="CYTOCHROME P450 FAMILY MEMBER"/>
    <property type="match status" value="1"/>
</dbReference>
<dbReference type="InterPro" id="IPR017972">
    <property type="entry name" value="Cyt_P450_CS"/>
</dbReference>
<reference evidence="14 15" key="1">
    <citation type="journal article" date="2015" name="Proc. Natl. Acad. Sci. U.S.A.">
        <title>The resurrection genome of Boea hygrometrica: A blueprint for survival of dehydration.</title>
        <authorList>
            <person name="Xiao L."/>
            <person name="Yang G."/>
            <person name="Zhang L."/>
            <person name="Yang X."/>
            <person name="Zhao S."/>
            <person name="Ji Z."/>
            <person name="Zhou Q."/>
            <person name="Hu M."/>
            <person name="Wang Y."/>
            <person name="Chen M."/>
            <person name="Xu Y."/>
            <person name="Jin H."/>
            <person name="Xiao X."/>
            <person name="Hu G."/>
            <person name="Bao F."/>
            <person name="Hu Y."/>
            <person name="Wan P."/>
            <person name="Li L."/>
            <person name="Deng X."/>
            <person name="Kuang T."/>
            <person name="Xiang C."/>
            <person name="Zhu J.K."/>
            <person name="Oliver M.J."/>
            <person name="He Y."/>
        </authorList>
    </citation>
    <scope>NUCLEOTIDE SEQUENCE [LARGE SCALE GENOMIC DNA]</scope>
    <source>
        <strain evidence="15">cv. XS01</strain>
    </source>
</reference>
<dbReference type="AlphaFoldDB" id="A0A2Z7D0T8"/>
<evidence type="ECO:0000256" key="4">
    <source>
        <dbReference type="ARBA" id="ARBA00022692"/>
    </source>
</evidence>
<evidence type="ECO:0000313" key="15">
    <source>
        <dbReference type="Proteomes" id="UP000250235"/>
    </source>
</evidence>
<comment type="similarity">
    <text evidence="2 12">Belongs to the cytochrome P450 family.</text>
</comment>
<keyword evidence="8 11" id="KW-0408">Iron</keyword>
<evidence type="ECO:0000256" key="9">
    <source>
        <dbReference type="ARBA" id="ARBA00023033"/>
    </source>
</evidence>
<sequence>MEEGFILGCFRVLPTVVLILILCIISVGYFYIWWKPKKLEKYLRRAGVEGNSYKLMYGDMVESKKLTAEAWAKPMPLNHSVAPRVNPFLYQMVQKYGRISLSWHERSPQLLVADPGLVKLIFSERDGHFRKAPLNPLVDLLTLGLSTLEGDQWARRRRLITPAFHLEKIQRMVPAFLTSCSNLVERWNRTLVDSGGRFELDIAPEMQNLSSDVIARAAFGSSFVEAETIFELQKEQAVLVLEAFQSLYFPGFRFLPTKKNRRRYEIDRKIKARLKEMILSKETKAKKGNPDDDLLSLLIQCQKQSDNEMTIDDIMEECKLFYFAGQETTATWLTWTMVVLSMHPNWQEKAREEVIQVFGKRKPDVKALNQLKIVSMILQEVLRLYTPVPTQSRYTLKTTQIGDMEIPAGVKLILPLMLLHHDPEYWGEDVEEFKPERFSEGVSKAAKDDQVAFFPFGWGQRFCLGQNFAMVEAKLALSMILQHFSFDLSPSYTHAPYTVITLQPQYGAPLILHRI</sequence>
<dbReference type="InterPro" id="IPR036396">
    <property type="entry name" value="Cyt_P450_sf"/>
</dbReference>
<evidence type="ECO:0000256" key="7">
    <source>
        <dbReference type="ARBA" id="ARBA00023002"/>
    </source>
</evidence>
<dbReference type="GO" id="GO:0020037">
    <property type="term" value="F:heme binding"/>
    <property type="evidence" value="ECO:0007669"/>
    <property type="project" value="InterPro"/>
</dbReference>
<feature type="binding site" description="axial binding residue" evidence="11">
    <location>
        <position position="463"/>
    </location>
    <ligand>
        <name>heme</name>
        <dbReference type="ChEBI" id="CHEBI:30413"/>
    </ligand>
    <ligandPart>
        <name>Fe</name>
        <dbReference type="ChEBI" id="CHEBI:18248"/>
    </ligandPart>
</feature>
<keyword evidence="10 13" id="KW-0472">Membrane</keyword>
<dbReference type="FunFam" id="1.10.630.10:FF:000029">
    <property type="entry name" value="Cytochrome P450 734A1"/>
    <property type="match status" value="1"/>
</dbReference>
<name>A0A2Z7D0T8_9LAMI</name>
<keyword evidence="9 12" id="KW-0503">Monooxygenase</keyword>
<evidence type="ECO:0000256" key="1">
    <source>
        <dbReference type="ARBA" id="ARBA00004167"/>
    </source>
</evidence>
<gene>
    <name evidence="14" type="ORF">F511_06890</name>
</gene>
<keyword evidence="4 13" id="KW-0812">Transmembrane</keyword>
<evidence type="ECO:0000256" key="12">
    <source>
        <dbReference type="RuleBase" id="RU000461"/>
    </source>
</evidence>
<evidence type="ECO:0000256" key="13">
    <source>
        <dbReference type="SAM" id="Phobius"/>
    </source>
</evidence>
<dbReference type="InterPro" id="IPR050665">
    <property type="entry name" value="Cytochrome_P450_Monooxygen"/>
</dbReference>
<dbReference type="PRINTS" id="PR00385">
    <property type="entry name" value="P450"/>
</dbReference>
<proteinExistence type="inferred from homology"/>
<dbReference type="InterPro" id="IPR001128">
    <property type="entry name" value="Cyt_P450"/>
</dbReference>